<evidence type="ECO:0000256" key="1">
    <source>
        <dbReference type="SAM" id="MobiDB-lite"/>
    </source>
</evidence>
<keyword evidence="4" id="KW-1185">Reference proteome</keyword>
<organism evidence="2">
    <name type="scientific">Brugia malayi</name>
    <name type="common">Filarial nematode worm</name>
    <dbReference type="NCBI Taxonomy" id="6279"/>
    <lineage>
        <taxon>Eukaryota</taxon>
        <taxon>Metazoa</taxon>
        <taxon>Ecdysozoa</taxon>
        <taxon>Nematoda</taxon>
        <taxon>Chromadorea</taxon>
        <taxon>Rhabditida</taxon>
        <taxon>Spirurina</taxon>
        <taxon>Spiruromorpha</taxon>
        <taxon>Filarioidea</taxon>
        <taxon>Onchocercidae</taxon>
        <taxon>Brugia</taxon>
    </lineage>
</organism>
<name>A0A0J9XMV6_BRUMA</name>
<dbReference type="EMBL" id="CAAKNF010000192">
    <property type="protein sequence ID" value="VIO92311.1"/>
    <property type="molecule type" value="Genomic_DNA"/>
</dbReference>
<dbReference type="GeneID" id="66059519"/>
<reference evidence="5" key="4">
    <citation type="submission" date="2019-12" db="UniProtKB">
        <authorList>
            <consortium name="WormBaseParasite"/>
        </authorList>
    </citation>
    <scope>IDENTIFICATION</scope>
</reference>
<evidence type="ECO:0000313" key="4">
    <source>
        <dbReference type="Proteomes" id="UP000006672"/>
    </source>
</evidence>
<dbReference type="AlphaFoldDB" id="A0A0J9XMV6"/>
<dbReference type="KEGG" id="bmy:BM_BM193"/>
<accession>A0A4E9FG79</accession>
<dbReference type="CTD" id="66059519"/>
<evidence type="ECO:0000313" key="2">
    <source>
        <dbReference type="EMBL" id="CDP91624.1"/>
    </source>
</evidence>
<dbReference type="RefSeq" id="XP_042933508.1">
    <property type="nucleotide sequence ID" value="XM_043077574.1"/>
</dbReference>
<accession>A0A0J9XMV6</accession>
<reference evidence="2 4" key="1">
    <citation type="journal article" date="2007" name="Science">
        <title>Draft genome of the filarial nematode parasite Brugia malayi.</title>
        <authorList>
            <person name="Ghedin E."/>
            <person name="Wang S."/>
            <person name="Spiro D."/>
            <person name="Caler E."/>
            <person name="Zhao Q."/>
            <person name="Crabtree J."/>
            <person name="Allen J.E."/>
            <person name="Delcher A.L."/>
            <person name="Guiliano D.B."/>
            <person name="Miranda-Saavedra D."/>
            <person name="Angiuoli S.V."/>
            <person name="Creasy T."/>
            <person name="Amedeo P."/>
            <person name="Haas B."/>
            <person name="El-Sayed N.M."/>
            <person name="Wortman J.R."/>
            <person name="Feldblyum T."/>
            <person name="Tallon L."/>
            <person name="Schatz M."/>
            <person name="Shumway M."/>
            <person name="Koo H."/>
            <person name="Salzberg S.L."/>
            <person name="Schobel S."/>
            <person name="Pertea M."/>
            <person name="Pop M."/>
            <person name="White O."/>
            <person name="Barton G.J."/>
            <person name="Carlow C.K."/>
            <person name="Crawford M.J."/>
            <person name="Daub J."/>
            <person name="Dimmic M.W."/>
            <person name="Estes C.F."/>
            <person name="Foster J.M."/>
            <person name="Ganatra M."/>
            <person name="Gregory W.F."/>
            <person name="Johnson N.M."/>
            <person name="Jin J."/>
            <person name="Komuniecki R."/>
            <person name="Korf I."/>
            <person name="Kumar S."/>
            <person name="Laney S."/>
            <person name="Li B.W."/>
            <person name="Li W."/>
            <person name="Lindblom T.H."/>
            <person name="Lustigman S."/>
            <person name="Ma D."/>
            <person name="Maina C.V."/>
            <person name="Martin D.M."/>
            <person name="McCarter J.P."/>
            <person name="McReynolds L."/>
            <person name="Mitreva M."/>
            <person name="Nutman T.B."/>
            <person name="Parkinson J."/>
            <person name="Peregrin-Alvarez J.M."/>
            <person name="Poole C."/>
            <person name="Ren Q."/>
            <person name="Saunders L."/>
            <person name="Sluder A.E."/>
            <person name="Smith K."/>
            <person name="Stanke M."/>
            <person name="Unnasch T.R."/>
            <person name="Ware J."/>
            <person name="Wei A.D."/>
            <person name="Weil G."/>
            <person name="Williams D.J."/>
            <person name="Zhang Y."/>
            <person name="Williams S.A."/>
            <person name="Fraser-Liggett C."/>
            <person name="Slatko B."/>
            <person name="Blaxter M.L."/>
            <person name="Scott A.L."/>
        </authorList>
    </citation>
    <scope>NUCLEOTIDE SEQUENCE</scope>
    <source>
        <strain evidence="2 4">FR3</strain>
    </source>
</reference>
<protein>
    <submittedName>
        <fullName evidence="2 5">Bm193</fullName>
    </submittedName>
</protein>
<evidence type="ECO:0000313" key="3">
    <source>
        <dbReference type="EMBL" id="VIO92311.1"/>
    </source>
</evidence>
<gene>
    <name evidence="2 5 6" type="ORF">Bm193</name>
    <name evidence="3" type="ORF">BM_BM193</name>
    <name evidence="2" type="ORF">BM_Bm193</name>
</gene>
<evidence type="ECO:0000313" key="6">
    <source>
        <dbReference type="WormBase" id="Bm193"/>
    </source>
</evidence>
<evidence type="ECO:0000313" key="5">
    <source>
        <dbReference type="WBParaSite" id="Bm193.1"/>
    </source>
</evidence>
<sequence>MDIQAILAASSKEDNLGPRDLIYGSNETTPPYFSLN</sequence>
<reference evidence="3" key="3">
    <citation type="submission" date="2019-04" db="EMBL/GenBank/DDBJ databases">
        <authorList>
            <person name="Howe K."/>
            <person name="Paulini M."/>
            <person name="Williams G."/>
        </authorList>
    </citation>
    <scope>NUCLEOTIDE SEQUENCE [LARGE SCALE GENOMIC DNA]</scope>
    <source>
        <strain evidence="3">FR3</strain>
    </source>
</reference>
<feature type="compositionally biased region" description="Polar residues" evidence="1">
    <location>
        <begin position="25"/>
        <end position="36"/>
    </location>
</feature>
<reference evidence="2" key="2">
    <citation type="submission" date="2012-12" db="EMBL/GenBank/DDBJ databases">
        <authorList>
            <person name="Gao Y.W."/>
            <person name="Fan S.T."/>
            <person name="Sun H.T."/>
            <person name="Wang Z."/>
            <person name="Gao X.L."/>
            <person name="Li Y.G."/>
            <person name="Wang T.C."/>
            <person name="Zhang K."/>
            <person name="Xu W.W."/>
            <person name="Yu Z.J."/>
            <person name="Xia X.Z."/>
        </authorList>
    </citation>
    <scope>NUCLEOTIDE SEQUENCE</scope>
    <source>
        <strain evidence="2">FR3</strain>
    </source>
</reference>
<proteinExistence type="predicted"/>
<dbReference type="WormBase" id="Bm193">
    <property type="protein sequence ID" value="BM28396"/>
    <property type="gene ID" value="WBGene00220454"/>
</dbReference>
<dbReference type="WBParaSite" id="Bm193.1">
    <property type="protein sequence ID" value="Bm193.1"/>
    <property type="gene ID" value="WBGene00220454"/>
</dbReference>
<dbReference type="Proteomes" id="UP000006672">
    <property type="component" value="Unassembled WGS sequence"/>
</dbReference>
<feature type="region of interest" description="Disordered" evidence="1">
    <location>
        <begin position="17"/>
        <end position="36"/>
    </location>
</feature>
<dbReference type="EMBL" id="LN856470">
    <property type="protein sequence ID" value="CDP91624.1"/>
    <property type="molecule type" value="Genomic_DNA"/>
</dbReference>